<keyword evidence="11 13" id="KW-0411">Iron-sulfur</keyword>
<evidence type="ECO:0000256" key="11">
    <source>
        <dbReference type="ARBA" id="ARBA00023014"/>
    </source>
</evidence>
<dbReference type="GO" id="GO:0009102">
    <property type="term" value="P:biotin biosynthetic process"/>
    <property type="evidence" value="ECO:0007669"/>
    <property type="project" value="UniProtKB-UniRule"/>
</dbReference>
<sequence length="329" mass="36536">MIKADMINELKDKVIDGYSISRDEALLLADTPDSRLDELCRAADEIQRHFFDNDFDMCAVISVKGGRCSENCRYCAQSSCAQIPVPAHSMISPDELAANAQLRNIDGIRHYCLVSTGRRVSDSDIAYICEGISRICRDTHLTVCTSFGLLKPDQLRRLKEAGVARIHNNLETSRRYFPTLCTSHTYDEKIATIRAAREAGLEVCSGGIFGVGETTEDRIDMALTLRSLDVQSVPVNMLDPVPGTPFGETPVLTRDEVRRIIAVYRFILPRQYIRLAAGRDYLSDSGFSCFHSGSNAAITGDMLTVKGISIDEDINTIKKRWGTACNRLI</sequence>
<protein>
    <recommendedName>
        <fullName evidence="3 13">Biotin synthase</fullName>
        <ecNumber evidence="3 13">2.8.1.6</ecNumber>
    </recommendedName>
</protein>
<comment type="catalytic activity">
    <reaction evidence="12 13">
        <text>(4R,5S)-dethiobiotin + (sulfur carrier)-SH + 2 reduced [2Fe-2S]-[ferredoxin] + 2 S-adenosyl-L-methionine = (sulfur carrier)-H + biotin + 2 5'-deoxyadenosine + 2 L-methionine + 2 oxidized [2Fe-2S]-[ferredoxin]</text>
        <dbReference type="Rhea" id="RHEA:22060"/>
        <dbReference type="Rhea" id="RHEA-COMP:10000"/>
        <dbReference type="Rhea" id="RHEA-COMP:10001"/>
        <dbReference type="Rhea" id="RHEA-COMP:14737"/>
        <dbReference type="Rhea" id="RHEA-COMP:14739"/>
        <dbReference type="ChEBI" id="CHEBI:17319"/>
        <dbReference type="ChEBI" id="CHEBI:29917"/>
        <dbReference type="ChEBI" id="CHEBI:33737"/>
        <dbReference type="ChEBI" id="CHEBI:33738"/>
        <dbReference type="ChEBI" id="CHEBI:57586"/>
        <dbReference type="ChEBI" id="CHEBI:57844"/>
        <dbReference type="ChEBI" id="CHEBI:59789"/>
        <dbReference type="ChEBI" id="CHEBI:64428"/>
        <dbReference type="ChEBI" id="CHEBI:149473"/>
        <dbReference type="EC" id="2.8.1.6"/>
    </reaction>
</comment>
<dbReference type="SMART" id="SM00876">
    <property type="entry name" value="BATS"/>
    <property type="match status" value="1"/>
</dbReference>
<dbReference type="GO" id="GO:0005506">
    <property type="term" value="F:iron ion binding"/>
    <property type="evidence" value="ECO:0007669"/>
    <property type="project" value="UniProtKB-UniRule"/>
</dbReference>
<name>B7AVK6_9FIRM</name>
<reference evidence="16 17" key="1">
    <citation type="submission" date="2008-11" db="EMBL/GenBank/DDBJ databases">
        <title>Draft genome sequence of Bacteroides pectinophilus (ATCC 43243).</title>
        <authorList>
            <person name="Sudarsanam P."/>
            <person name="Ley R."/>
            <person name="Guruge J."/>
            <person name="Turnbaugh P.J."/>
            <person name="Mahowald M."/>
            <person name="Liep D."/>
            <person name="Gordon J."/>
        </authorList>
    </citation>
    <scope>NUCLEOTIDE SEQUENCE [LARGE SCALE GENOMIC DNA]</scope>
    <source>
        <strain evidence="16 17">ATCC 43243</strain>
    </source>
</reference>
<comment type="pathway">
    <text evidence="1 13">Cofactor biosynthesis; biotin biosynthesis; biotin from 7,8-diaminononanoate: step 2/2.</text>
</comment>
<dbReference type="SUPFAM" id="SSF102114">
    <property type="entry name" value="Radical SAM enzymes"/>
    <property type="match status" value="1"/>
</dbReference>
<keyword evidence="4 13" id="KW-0004">4Fe-4S</keyword>
<dbReference type="InterPro" id="IPR006638">
    <property type="entry name" value="Elp3/MiaA/NifB-like_rSAM"/>
</dbReference>
<organism evidence="16 17">
    <name type="scientific">[Bacteroides] pectinophilus ATCC 43243</name>
    <dbReference type="NCBI Taxonomy" id="483218"/>
    <lineage>
        <taxon>Bacteria</taxon>
        <taxon>Bacillati</taxon>
        <taxon>Bacillota</taxon>
        <taxon>Clostridia</taxon>
        <taxon>Eubacteriales</taxon>
    </lineage>
</organism>
<dbReference type="SFLD" id="SFLDG01278">
    <property type="entry name" value="biotin_synthase_like"/>
    <property type="match status" value="1"/>
</dbReference>
<dbReference type="EMBL" id="ABVQ01000037">
    <property type="protein sequence ID" value="EEC56247.1"/>
    <property type="molecule type" value="Genomic_DNA"/>
</dbReference>
<keyword evidence="9 13" id="KW-0093">Biotin biosynthesis</keyword>
<evidence type="ECO:0000256" key="12">
    <source>
        <dbReference type="ARBA" id="ARBA00051157"/>
    </source>
</evidence>
<dbReference type="Proteomes" id="UP000003136">
    <property type="component" value="Unassembled WGS sequence"/>
</dbReference>
<evidence type="ECO:0000256" key="8">
    <source>
        <dbReference type="ARBA" id="ARBA00022723"/>
    </source>
</evidence>
<keyword evidence="10 13" id="KW-0408">Iron</keyword>
<comment type="cofactor">
    <cofactor evidence="13 14">
        <name>[4Fe-4S] cluster</name>
        <dbReference type="ChEBI" id="CHEBI:49883"/>
    </cofactor>
    <text evidence="13 14">Binds 1 [4Fe-4S] cluster. The cluster is coordinated with 3 cysteines and an exchangeable S-adenosyl-L-methionine.</text>
</comment>
<feature type="binding site" evidence="13 14">
    <location>
        <position position="274"/>
    </location>
    <ligand>
        <name>[2Fe-2S] cluster</name>
        <dbReference type="ChEBI" id="CHEBI:190135"/>
    </ligand>
</feature>
<dbReference type="STRING" id="483218.BACPEC_02754"/>
<feature type="binding site" evidence="13 14">
    <location>
        <position position="75"/>
    </location>
    <ligand>
        <name>[4Fe-4S] cluster</name>
        <dbReference type="ChEBI" id="CHEBI:49883"/>
        <note>4Fe-4S-S-AdoMet</note>
    </ligand>
</feature>
<accession>B7AVK6</accession>
<dbReference type="InterPro" id="IPR013785">
    <property type="entry name" value="Aldolase_TIM"/>
</dbReference>
<dbReference type="PANTHER" id="PTHR22976">
    <property type="entry name" value="BIOTIN SYNTHASE"/>
    <property type="match status" value="1"/>
</dbReference>
<keyword evidence="5 13" id="KW-0808">Transferase</keyword>
<feature type="binding site" evidence="13 14">
    <location>
        <position position="72"/>
    </location>
    <ligand>
        <name>[4Fe-4S] cluster</name>
        <dbReference type="ChEBI" id="CHEBI:49883"/>
        <note>4Fe-4S-S-AdoMet</note>
    </ligand>
</feature>
<feature type="binding site" evidence="13 14">
    <location>
        <position position="204"/>
    </location>
    <ligand>
        <name>[2Fe-2S] cluster</name>
        <dbReference type="ChEBI" id="CHEBI:190135"/>
    </ligand>
</feature>
<dbReference type="HAMAP" id="MF_01694">
    <property type="entry name" value="BioB"/>
    <property type="match status" value="1"/>
</dbReference>
<dbReference type="SFLD" id="SFLDG01060">
    <property type="entry name" value="BATS_domain_containing"/>
    <property type="match status" value="1"/>
</dbReference>
<dbReference type="HOGENOM" id="CLU_033172_2_1_9"/>
<keyword evidence="7 13" id="KW-0001">2Fe-2S</keyword>
<comment type="cofactor">
    <cofactor evidence="13">
        <name>[2Fe-2S] cluster</name>
        <dbReference type="ChEBI" id="CHEBI:190135"/>
    </cofactor>
    <text evidence="13">Binds 1 [2Fe-2S] cluster. The cluster is coordinated with 3 cysteines and 1 arginine.</text>
</comment>
<feature type="binding site" evidence="13 14">
    <location>
        <position position="68"/>
    </location>
    <ligand>
        <name>[4Fe-4S] cluster</name>
        <dbReference type="ChEBI" id="CHEBI:49883"/>
        <note>4Fe-4S-S-AdoMet</note>
    </ligand>
</feature>
<dbReference type="InterPro" id="IPR002684">
    <property type="entry name" value="Biotin_synth/BioAB"/>
</dbReference>
<evidence type="ECO:0000256" key="2">
    <source>
        <dbReference type="ARBA" id="ARBA00010765"/>
    </source>
</evidence>
<keyword evidence="6 13" id="KW-0949">S-adenosyl-L-methionine</keyword>
<feature type="domain" description="Radical SAM core" evidence="15">
    <location>
        <begin position="53"/>
        <end position="279"/>
    </location>
</feature>
<dbReference type="Pfam" id="PF04055">
    <property type="entry name" value="Radical_SAM"/>
    <property type="match status" value="1"/>
</dbReference>
<keyword evidence="8 13" id="KW-0479">Metal-binding</keyword>
<dbReference type="Gene3D" id="3.20.20.70">
    <property type="entry name" value="Aldolase class I"/>
    <property type="match status" value="1"/>
</dbReference>
<evidence type="ECO:0000256" key="14">
    <source>
        <dbReference type="PIRSR" id="PIRSR001619-1"/>
    </source>
</evidence>
<evidence type="ECO:0000259" key="15">
    <source>
        <dbReference type="PROSITE" id="PS51918"/>
    </source>
</evidence>
<dbReference type="eggNOG" id="COG0502">
    <property type="taxonomic scope" value="Bacteria"/>
</dbReference>
<evidence type="ECO:0000256" key="6">
    <source>
        <dbReference type="ARBA" id="ARBA00022691"/>
    </source>
</evidence>
<comment type="function">
    <text evidence="13">Catalyzes the conversion of dethiobiotin (DTB) to biotin by the insertion of a sulfur atom into dethiobiotin via a radical-based mechanism.</text>
</comment>
<dbReference type="GO" id="GO:0004076">
    <property type="term" value="F:biotin synthase activity"/>
    <property type="evidence" value="ECO:0007669"/>
    <property type="project" value="UniProtKB-UniRule"/>
</dbReference>
<dbReference type="SFLD" id="SFLDS00029">
    <property type="entry name" value="Radical_SAM"/>
    <property type="match status" value="1"/>
</dbReference>
<keyword evidence="17" id="KW-1185">Reference proteome</keyword>
<dbReference type="InterPro" id="IPR024177">
    <property type="entry name" value="Biotin_synthase"/>
</dbReference>
<comment type="cofactor">
    <cofactor evidence="14">
        <name>[2Fe-2S] cluster</name>
        <dbReference type="ChEBI" id="CHEBI:190135"/>
    </cofactor>
    <text evidence="14">Binds 1 [2Fe-2S] cluster. The cluster is coordinated with 3 cysteines and 1 arginine.</text>
</comment>
<proteinExistence type="inferred from homology"/>
<evidence type="ECO:0000256" key="1">
    <source>
        <dbReference type="ARBA" id="ARBA00004942"/>
    </source>
</evidence>
<evidence type="ECO:0000256" key="4">
    <source>
        <dbReference type="ARBA" id="ARBA00022485"/>
    </source>
</evidence>
<gene>
    <name evidence="13" type="primary">bioB</name>
    <name evidence="16" type="ORF">BACPEC_02754</name>
</gene>
<evidence type="ECO:0000256" key="5">
    <source>
        <dbReference type="ARBA" id="ARBA00022679"/>
    </source>
</evidence>
<feature type="binding site" evidence="13 14">
    <location>
        <position position="144"/>
    </location>
    <ligand>
        <name>[2Fe-2S] cluster</name>
        <dbReference type="ChEBI" id="CHEBI:190135"/>
    </ligand>
</feature>
<dbReference type="PIRSF" id="PIRSF001619">
    <property type="entry name" value="Biotin_synth"/>
    <property type="match status" value="1"/>
</dbReference>
<dbReference type="EC" id="2.8.1.6" evidence="3 13"/>
<dbReference type="Pfam" id="PF06968">
    <property type="entry name" value="BATS"/>
    <property type="match status" value="1"/>
</dbReference>
<dbReference type="SMART" id="SM00729">
    <property type="entry name" value="Elp3"/>
    <property type="match status" value="1"/>
</dbReference>
<comment type="subunit">
    <text evidence="13">Homodimer.</text>
</comment>
<feature type="binding site" evidence="13 14">
    <location>
        <position position="112"/>
    </location>
    <ligand>
        <name>[2Fe-2S] cluster</name>
        <dbReference type="ChEBI" id="CHEBI:190135"/>
    </ligand>
</feature>
<evidence type="ECO:0000256" key="10">
    <source>
        <dbReference type="ARBA" id="ARBA00023004"/>
    </source>
</evidence>
<dbReference type="UniPathway" id="UPA00078">
    <property type="reaction ID" value="UER00162"/>
</dbReference>
<dbReference type="InterPro" id="IPR058240">
    <property type="entry name" value="rSAM_sf"/>
</dbReference>
<reference evidence="16 17" key="2">
    <citation type="submission" date="2008-11" db="EMBL/GenBank/DDBJ databases">
        <authorList>
            <person name="Fulton L."/>
            <person name="Clifton S."/>
            <person name="Fulton B."/>
            <person name="Xu J."/>
            <person name="Minx P."/>
            <person name="Pepin K.H."/>
            <person name="Johnson M."/>
            <person name="Bhonagiri V."/>
            <person name="Nash W.E."/>
            <person name="Mardis E.R."/>
            <person name="Wilson R.K."/>
        </authorList>
    </citation>
    <scope>NUCLEOTIDE SEQUENCE [LARGE SCALE GENOMIC DNA]</scope>
    <source>
        <strain evidence="16 17">ATCC 43243</strain>
    </source>
</reference>
<dbReference type="PANTHER" id="PTHR22976:SF2">
    <property type="entry name" value="BIOTIN SYNTHASE, MITOCHONDRIAL"/>
    <property type="match status" value="1"/>
</dbReference>
<dbReference type="GO" id="GO:0051539">
    <property type="term" value="F:4 iron, 4 sulfur cluster binding"/>
    <property type="evidence" value="ECO:0007669"/>
    <property type="project" value="UniProtKB-KW"/>
</dbReference>
<dbReference type="NCBIfam" id="TIGR00433">
    <property type="entry name" value="bioB"/>
    <property type="match status" value="1"/>
</dbReference>
<dbReference type="GO" id="GO:0051537">
    <property type="term" value="F:2 iron, 2 sulfur cluster binding"/>
    <property type="evidence" value="ECO:0007669"/>
    <property type="project" value="UniProtKB-KW"/>
</dbReference>
<dbReference type="PROSITE" id="PS51918">
    <property type="entry name" value="RADICAL_SAM"/>
    <property type="match status" value="1"/>
</dbReference>
<evidence type="ECO:0000256" key="3">
    <source>
        <dbReference type="ARBA" id="ARBA00012236"/>
    </source>
</evidence>
<dbReference type="InterPro" id="IPR007197">
    <property type="entry name" value="rSAM"/>
</dbReference>
<dbReference type="AlphaFoldDB" id="B7AVK6"/>
<dbReference type="CDD" id="cd01335">
    <property type="entry name" value="Radical_SAM"/>
    <property type="match status" value="1"/>
</dbReference>
<evidence type="ECO:0000256" key="13">
    <source>
        <dbReference type="HAMAP-Rule" id="MF_01694"/>
    </source>
</evidence>
<evidence type="ECO:0000313" key="16">
    <source>
        <dbReference type="EMBL" id="EEC56247.1"/>
    </source>
</evidence>
<evidence type="ECO:0000313" key="17">
    <source>
        <dbReference type="Proteomes" id="UP000003136"/>
    </source>
</evidence>
<evidence type="ECO:0000256" key="7">
    <source>
        <dbReference type="ARBA" id="ARBA00022714"/>
    </source>
</evidence>
<evidence type="ECO:0000256" key="9">
    <source>
        <dbReference type="ARBA" id="ARBA00022756"/>
    </source>
</evidence>
<comment type="similarity">
    <text evidence="2 13">Belongs to the radical SAM superfamily. Biotin synthase family.</text>
</comment>
<dbReference type="InterPro" id="IPR010722">
    <property type="entry name" value="BATS_dom"/>
</dbReference>